<sequence length="66" mass="7269">MYFRSSQSRQRPDAFGTISKGDAHGLFERRTMPIFSILRNSLLAIRNLCGGSQRVRECGGGPVVGI</sequence>
<name>A0A0V1I574_9BILA</name>
<comment type="caution">
    <text evidence="1">The sequence shown here is derived from an EMBL/GenBank/DDBJ whole genome shotgun (WGS) entry which is preliminary data.</text>
</comment>
<gene>
    <name evidence="1" type="ORF">T11_17952</name>
</gene>
<dbReference type="Proteomes" id="UP000055024">
    <property type="component" value="Unassembled WGS sequence"/>
</dbReference>
<keyword evidence="2" id="KW-1185">Reference proteome</keyword>
<protein>
    <submittedName>
        <fullName evidence="1">Uncharacterized protein</fullName>
    </submittedName>
</protein>
<accession>A0A0V1I574</accession>
<proteinExistence type="predicted"/>
<dbReference type="EMBL" id="JYDP01000004">
    <property type="protein sequence ID" value="KRZ18013.1"/>
    <property type="molecule type" value="Genomic_DNA"/>
</dbReference>
<evidence type="ECO:0000313" key="2">
    <source>
        <dbReference type="Proteomes" id="UP000055024"/>
    </source>
</evidence>
<reference evidence="1 2" key="1">
    <citation type="submission" date="2015-01" db="EMBL/GenBank/DDBJ databases">
        <title>Evolution of Trichinella species and genotypes.</title>
        <authorList>
            <person name="Korhonen P.K."/>
            <person name="Edoardo P."/>
            <person name="Giuseppe L.R."/>
            <person name="Gasser R.B."/>
        </authorList>
    </citation>
    <scope>NUCLEOTIDE SEQUENCE [LARGE SCALE GENOMIC DNA]</scope>
    <source>
        <strain evidence="1">ISS1029</strain>
    </source>
</reference>
<organism evidence="1 2">
    <name type="scientific">Trichinella zimbabwensis</name>
    <dbReference type="NCBI Taxonomy" id="268475"/>
    <lineage>
        <taxon>Eukaryota</taxon>
        <taxon>Metazoa</taxon>
        <taxon>Ecdysozoa</taxon>
        <taxon>Nematoda</taxon>
        <taxon>Enoplea</taxon>
        <taxon>Dorylaimia</taxon>
        <taxon>Trichinellida</taxon>
        <taxon>Trichinellidae</taxon>
        <taxon>Trichinella</taxon>
    </lineage>
</organism>
<dbReference type="AlphaFoldDB" id="A0A0V1I574"/>
<evidence type="ECO:0000313" key="1">
    <source>
        <dbReference type="EMBL" id="KRZ18013.1"/>
    </source>
</evidence>